<feature type="non-terminal residue" evidence="3">
    <location>
        <position position="1"/>
    </location>
</feature>
<dbReference type="InterPro" id="IPR036397">
    <property type="entry name" value="RNaseH_sf"/>
</dbReference>
<dbReference type="SUPFAM" id="SSF53098">
    <property type="entry name" value="Ribonuclease H-like"/>
    <property type="match status" value="1"/>
</dbReference>
<keyword evidence="4" id="KW-1185">Reference proteome</keyword>
<dbReference type="Gene3D" id="3.30.420.10">
    <property type="entry name" value="Ribonuclease H-like superfamily/Ribonuclease H"/>
    <property type="match status" value="1"/>
</dbReference>
<feature type="compositionally biased region" description="Polar residues" evidence="1">
    <location>
        <begin position="212"/>
        <end position="223"/>
    </location>
</feature>
<comment type="caution">
    <text evidence="3">The sequence shown here is derived from an EMBL/GenBank/DDBJ whole genome shotgun (WGS) entry which is preliminary data.</text>
</comment>
<accession>A0ABN9RGK4</accession>
<evidence type="ECO:0000313" key="4">
    <source>
        <dbReference type="Proteomes" id="UP001189429"/>
    </source>
</evidence>
<name>A0ABN9RGK4_9DINO</name>
<evidence type="ECO:0000256" key="1">
    <source>
        <dbReference type="SAM" id="MobiDB-lite"/>
    </source>
</evidence>
<dbReference type="Proteomes" id="UP001189429">
    <property type="component" value="Unassembled WGS sequence"/>
</dbReference>
<feature type="compositionally biased region" description="Basic and acidic residues" evidence="1">
    <location>
        <begin position="1088"/>
        <end position="1101"/>
    </location>
</feature>
<dbReference type="EMBL" id="CAUYUJ010006543">
    <property type="protein sequence ID" value="CAK0817731.1"/>
    <property type="molecule type" value="Genomic_DNA"/>
</dbReference>
<dbReference type="InterPro" id="IPR012337">
    <property type="entry name" value="RNaseH-like_sf"/>
</dbReference>
<sequence>GDEPGDQLLEHADAEHFPPPGDLFVRMGDQQAEVASCELDARVATCDQLRVTLRALRAEGQDKTAQGVPGLGKMHKRELQELRRMKGIGFGQHTTVPELRQRLKGWKVEVAVSGASSNVAHPSSQITGSDKMSFGKYPTADYRWVLKNDLGYARRAVLELDNGRASPLLARFGRWVKAHGVRPLEPEELKAAIEAVMAEEVILDDESATLTATTQRASASHGSWTGHRRPRPVEEHEMDTGDRGFQKAGETDQDQPPASGRRPGIKKGKRVGLLYQVTGLLSAFAFQAVLTADWLSKPLKPFARHATSAARDVADHVRNVKDVYTVRIHGVGVMQVFGGEGGIAEAAARRNMTAAEEIDRKCGWDLRKQKDLEITHERCYASRPKFASIELPCTCCANIAHLNFRTPQGKQALRRLARGGVAMIENRAASRIWAQRIMIELLANNRAYQVRRDMCDYGARRYKAGGLIKHPAKLLVTREESERLRRTCSHTHRDQTFGDNVAARKSGVYPAKFCRAVVRVLAQIIRRQGGPRACQSSSPLIATELKEQATVYVNDAAPLGETGEPIGDPAPRGGGDDFADTHDVQTDETVDGRIGVGAITFTKKAAACCEPAELAMLKRLHVNLGHPSNEDLGCSLRFEGAKSAAVQAVEGLICGVHRSQQRPSARRPAHLHFVQDFGDDVGFDCFELKDVDGKSYLYFSIVDLATTFHVATLIGRHTSQDFATAFERCWASWAGVPDRVYFDMERGFGGVLSELFQSFDAVQLPIAGQAHWQLGRVELAARTIEHSSIRGEGEMRTLGIMVSGAKNSLRRRAGVSPAQWVLGRDPKMPADLADDTANYGAHSLATHDETICRRYAIRTAARESFMRMQNDDQLRRAMLAGARTVATPLSVGDMCYIFRQVKKKEQKEQHNRNAKKGHATLVAPEHIKALAPDDVWFPNGLGEIGQAVAELNRARDPLEQEEAPVEDIRPEPGQPEVQPDGMEQAWREFIDSPDDDDLRLNVPEDLKPQEQIEVLPADRADIPQSAFEEQPYGPVDFRRRRATFGERPSTGRTAATTAKEHAGSGGSPPRTASRNRAAVPESGAAARSEQEGARERSRSAPREAMQTSIVAERIKRKQADKESEAVRGRVKANLILPSRFVYRDRNAPLRTDKRPLPFEAKARLCVGGHVEPRLAQGDLRTDAPTVTRNSAMLFFTVCQWFDLEIYAADVEAAFMQGDEQPDQQLHMAQPREGLPGLRPKQLIKILKGVFGLHSLDPALYYGCDKHGGLCAVVVAHVDDLLLGVSGSTNSCRGATLCDWLYKLLPWGDWRGLPFTFCGKQARRDEEGALRLRQTDDANTIEEIALSQERKTELSAEATPAEFSDNRSALGALGWLSSQTRPDLSAGDLLETNRLIKLARKHADAGLEFTRLREPLCLVTYHDASWANADEPPEGVVATLLTKIVGSKDNHIKIRSQAGYVTFIAEAKLLRGDKARAGIVDWRSGTIRRVRRSIFGS</sequence>
<evidence type="ECO:0000259" key="2">
    <source>
        <dbReference type="PROSITE" id="PS50994"/>
    </source>
</evidence>
<gene>
    <name evidence="3" type="ORF">PCOR1329_LOCUS20237</name>
</gene>
<reference evidence="3" key="1">
    <citation type="submission" date="2023-10" db="EMBL/GenBank/DDBJ databases">
        <authorList>
            <person name="Chen Y."/>
            <person name="Shah S."/>
            <person name="Dougan E. K."/>
            <person name="Thang M."/>
            <person name="Chan C."/>
        </authorList>
    </citation>
    <scope>NUCLEOTIDE SEQUENCE [LARGE SCALE GENOMIC DNA]</scope>
</reference>
<dbReference type="PROSITE" id="PS50994">
    <property type="entry name" value="INTEGRASE"/>
    <property type="match status" value="1"/>
</dbReference>
<feature type="compositionally biased region" description="Basic and acidic residues" evidence="1">
    <location>
        <begin position="231"/>
        <end position="245"/>
    </location>
</feature>
<feature type="region of interest" description="Disordered" evidence="1">
    <location>
        <begin position="212"/>
        <end position="265"/>
    </location>
</feature>
<feature type="region of interest" description="Disordered" evidence="1">
    <location>
        <begin position="1024"/>
        <end position="1105"/>
    </location>
</feature>
<proteinExistence type="predicted"/>
<protein>
    <recommendedName>
        <fullName evidence="2">Integrase catalytic domain-containing protein</fullName>
    </recommendedName>
</protein>
<organism evidence="3 4">
    <name type="scientific">Prorocentrum cordatum</name>
    <dbReference type="NCBI Taxonomy" id="2364126"/>
    <lineage>
        <taxon>Eukaryota</taxon>
        <taxon>Sar</taxon>
        <taxon>Alveolata</taxon>
        <taxon>Dinophyceae</taxon>
        <taxon>Prorocentrales</taxon>
        <taxon>Prorocentraceae</taxon>
        <taxon>Prorocentrum</taxon>
    </lineage>
</organism>
<evidence type="ECO:0000313" key="3">
    <source>
        <dbReference type="EMBL" id="CAK0817731.1"/>
    </source>
</evidence>
<feature type="domain" description="Integrase catalytic" evidence="2">
    <location>
        <begin position="664"/>
        <end position="785"/>
    </location>
</feature>
<dbReference type="InterPro" id="IPR001584">
    <property type="entry name" value="Integrase_cat-core"/>
</dbReference>
<feature type="region of interest" description="Disordered" evidence="1">
    <location>
        <begin position="956"/>
        <end position="979"/>
    </location>
</feature>